<dbReference type="SUPFAM" id="SSF50044">
    <property type="entry name" value="SH3-domain"/>
    <property type="match status" value="1"/>
</dbReference>
<sequence>MEKKNEKENLPQGNNFISTQLIGKGSFWKKFEKEKEKIIKGIELMKKIKHENCVELFFIEPENYQKADLVYIVMEYCSIGDLKKIIRSQNQRCERIPIEEVKEIFGQILKGLKYLYQNQIVHHDLKPENILLKQDYNSKFGYSIKLADFGFERIIQKENAKNELEIEKFFGKSLYIEPEILFNQPYTSNVDLWSLGAILYEIIARNPPFEANDLDDLEKQYQNTIKKSLPDSFLKIIPKECNDLVERLLTVDPNSRITREELYKHPFIFEKLKKIFGIAKIDSQNDDDDFLSFSKGDKIILEGDNFIATKLIGIHSSGKVYLGETKDTKKTCAIKKINLKKDKSKRNTTLRQIRIMKKIKHENCVDLFFIEPKNYQKADLIYIVMEYCSMGDLNQYLKSKTNISIEEVKEMLGQIVKGLKYLYQKDILHRNLKPGNILLQSNDNSEFGYTIKIADFGFARMIRRDDLGETIEMDLYVGTPLYVAPEILSNKPYTSNVDLWSLGAILYEIITGYPPFEAENRNDLENQLKKATKKSLPKEYLKIIPKECNDLVERLLTVDPHSRIKREELYKHPFIPEELKKLINENSKKKIFGIAKIDSQNDDDDLLSFSKGDKVKIIEIDGEIGIGKLNGKEGEIYIDDFDIKKK</sequence>
<reference evidence="2" key="1">
    <citation type="submission" date="2022-10" db="EMBL/GenBank/DDBJ databases">
        <title>Novel sulphate-reducing endosymbionts in the free-living metamonad Anaeramoeba.</title>
        <authorList>
            <person name="Jerlstrom-Hultqvist J."/>
            <person name="Cepicka I."/>
            <person name="Gallot-Lavallee L."/>
            <person name="Salas-Leiva D."/>
            <person name="Curtis B.A."/>
            <person name="Zahonova K."/>
            <person name="Pipaliya S."/>
            <person name="Dacks J."/>
            <person name="Roger A.J."/>
        </authorList>
    </citation>
    <scope>NUCLEOTIDE SEQUENCE</scope>
    <source>
        <strain evidence="2">BMAN</strain>
    </source>
</reference>
<dbReference type="PROSITE" id="PS00108">
    <property type="entry name" value="PROTEIN_KINASE_ST"/>
    <property type="match status" value="1"/>
</dbReference>
<dbReference type="FunFam" id="1.10.510.10:FF:000465">
    <property type="entry name" value="Non-specific serine/threonine protein kinase"/>
    <property type="match status" value="1"/>
</dbReference>
<dbReference type="GO" id="GO:0004674">
    <property type="term" value="F:protein serine/threonine kinase activity"/>
    <property type="evidence" value="ECO:0007669"/>
    <property type="project" value="InterPro"/>
</dbReference>
<dbReference type="OMA" id="GAMKATY"/>
<dbReference type="OrthoDB" id="346907at2759"/>
<dbReference type="Gene3D" id="1.10.510.10">
    <property type="entry name" value="Transferase(Phosphotransferase) domain 1"/>
    <property type="match status" value="2"/>
</dbReference>
<dbReference type="InterPro" id="IPR036028">
    <property type="entry name" value="SH3-like_dom_sf"/>
</dbReference>
<proteinExistence type="predicted"/>
<feature type="domain" description="Protein kinase" evidence="1">
    <location>
        <begin position="1"/>
        <end position="268"/>
    </location>
</feature>
<comment type="caution">
    <text evidence="2">The sequence shown here is derived from an EMBL/GenBank/DDBJ whole genome shotgun (WGS) entry which is preliminary data.</text>
</comment>
<name>A0A9Q0LZE4_ANAIG</name>
<keyword evidence="3" id="KW-1185">Reference proteome</keyword>
<dbReference type="GO" id="GO:0010506">
    <property type="term" value="P:regulation of autophagy"/>
    <property type="evidence" value="ECO:0007669"/>
    <property type="project" value="InterPro"/>
</dbReference>
<dbReference type="EMBL" id="JAPDFW010000014">
    <property type="protein sequence ID" value="KAJ5080090.1"/>
    <property type="molecule type" value="Genomic_DNA"/>
</dbReference>
<feature type="domain" description="Protein kinase" evidence="1">
    <location>
        <begin position="306"/>
        <end position="575"/>
    </location>
</feature>
<gene>
    <name evidence="2" type="ORF">M0811_14177</name>
</gene>
<dbReference type="SMART" id="SM00220">
    <property type="entry name" value="S_TKc"/>
    <property type="match status" value="2"/>
</dbReference>
<accession>A0A9Q0LZE4</accession>
<evidence type="ECO:0000313" key="3">
    <source>
        <dbReference type="Proteomes" id="UP001149090"/>
    </source>
</evidence>
<organism evidence="2 3">
    <name type="scientific">Anaeramoeba ignava</name>
    <name type="common">Anaerobic marine amoeba</name>
    <dbReference type="NCBI Taxonomy" id="1746090"/>
    <lineage>
        <taxon>Eukaryota</taxon>
        <taxon>Metamonada</taxon>
        <taxon>Anaeramoebidae</taxon>
        <taxon>Anaeramoeba</taxon>
    </lineage>
</organism>
<dbReference type="SUPFAM" id="SSF56112">
    <property type="entry name" value="Protein kinase-like (PK-like)"/>
    <property type="match status" value="2"/>
</dbReference>
<dbReference type="PANTHER" id="PTHR24348:SF68">
    <property type="entry name" value="SERINE_THREONINE-PROTEIN KINASE ATG1C"/>
    <property type="match status" value="1"/>
</dbReference>
<protein>
    <submittedName>
        <fullName evidence="2">Serine/threonine-protein kinase ulk3</fullName>
    </submittedName>
</protein>
<dbReference type="AlphaFoldDB" id="A0A9Q0LZE4"/>
<evidence type="ECO:0000259" key="1">
    <source>
        <dbReference type="PROSITE" id="PS50011"/>
    </source>
</evidence>
<evidence type="ECO:0000313" key="2">
    <source>
        <dbReference type="EMBL" id="KAJ5080090.1"/>
    </source>
</evidence>
<dbReference type="Proteomes" id="UP001149090">
    <property type="component" value="Unassembled WGS sequence"/>
</dbReference>
<dbReference type="InterPro" id="IPR000719">
    <property type="entry name" value="Prot_kinase_dom"/>
</dbReference>
<dbReference type="Pfam" id="PF00069">
    <property type="entry name" value="Pkinase"/>
    <property type="match status" value="2"/>
</dbReference>
<dbReference type="InterPro" id="IPR008271">
    <property type="entry name" value="Ser/Thr_kinase_AS"/>
</dbReference>
<dbReference type="PROSITE" id="PS50011">
    <property type="entry name" value="PROTEIN_KINASE_DOM"/>
    <property type="match status" value="2"/>
</dbReference>
<dbReference type="GO" id="GO:0005737">
    <property type="term" value="C:cytoplasm"/>
    <property type="evidence" value="ECO:0007669"/>
    <property type="project" value="TreeGrafter"/>
</dbReference>
<dbReference type="InterPro" id="IPR011009">
    <property type="entry name" value="Kinase-like_dom_sf"/>
</dbReference>
<dbReference type="InterPro" id="IPR045269">
    <property type="entry name" value="Atg1-like"/>
</dbReference>
<dbReference type="GO" id="GO:0005524">
    <property type="term" value="F:ATP binding"/>
    <property type="evidence" value="ECO:0007669"/>
    <property type="project" value="InterPro"/>
</dbReference>
<keyword evidence="2" id="KW-0418">Kinase</keyword>
<dbReference type="PANTHER" id="PTHR24348">
    <property type="entry name" value="SERINE/THREONINE-PROTEIN KINASE UNC-51-RELATED"/>
    <property type="match status" value="1"/>
</dbReference>
<keyword evidence="2" id="KW-0808">Transferase</keyword>